<dbReference type="AlphaFoldDB" id="A0A1I5MRP2"/>
<accession>A0A1I5MRP2</accession>
<evidence type="ECO:0000313" key="1">
    <source>
        <dbReference type="EMBL" id="SFP12170.1"/>
    </source>
</evidence>
<name>A0A1I5MRP2_9BACI</name>
<keyword evidence="2" id="KW-1185">Reference proteome</keyword>
<dbReference type="PANTHER" id="PTHR40051">
    <property type="entry name" value="IG HYPOTHETICAL 15966"/>
    <property type="match status" value="1"/>
</dbReference>
<dbReference type="Proteomes" id="UP000198892">
    <property type="component" value="Unassembled WGS sequence"/>
</dbReference>
<dbReference type="RefSeq" id="WP_212634931.1">
    <property type="nucleotide sequence ID" value="NZ_FOXD01000002.1"/>
</dbReference>
<reference evidence="2" key="1">
    <citation type="submission" date="2016-10" db="EMBL/GenBank/DDBJ databases">
        <authorList>
            <person name="Varghese N."/>
            <person name="Submissions S."/>
        </authorList>
    </citation>
    <scope>NUCLEOTIDE SEQUENCE [LARGE SCALE GENOMIC DNA]</scope>
    <source>
        <strain evidence="2">S7</strain>
    </source>
</reference>
<dbReference type="Pfam" id="PF08863">
    <property type="entry name" value="YolD"/>
    <property type="match status" value="1"/>
</dbReference>
<dbReference type="PANTHER" id="PTHR40051:SF1">
    <property type="entry name" value="YOLD-LIKE FAMILY PROTEIN"/>
    <property type="match status" value="1"/>
</dbReference>
<dbReference type="EMBL" id="FOXD01000002">
    <property type="protein sequence ID" value="SFP12170.1"/>
    <property type="molecule type" value="Genomic_DNA"/>
</dbReference>
<protein>
    <submittedName>
        <fullName evidence="1">YolD-like protein</fullName>
    </submittedName>
</protein>
<evidence type="ECO:0000313" key="2">
    <source>
        <dbReference type="Proteomes" id="UP000198892"/>
    </source>
</evidence>
<gene>
    <name evidence="1" type="ORF">SAMN05518683_102317</name>
</gene>
<organism evidence="1 2">
    <name type="scientific">Salibacterium halotolerans</name>
    <dbReference type="NCBI Taxonomy" id="1884432"/>
    <lineage>
        <taxon>Bacteria</taxon>
        <taxon>Bacillati</taxon>
        <taxon>Bacillota</taxon>
        <taxon>Bacilli</taxon>
        <taxon>Bacillales</taxon>
        <taxon>Bacillaceae</taxon>
    </lineage>
</organism>
<sequence>MANKLTPGSNMRWESMRMILPEWRDAWLQHQKEQKKVKKPVLDEQQWEEFEWLLNEAMKENAELVFTYWKDGFFYDVAGWCHHVNTSQQQFHIKDSEDDVHYVPFDQLTDIKRAGE</sequence>
<proteinExistence type="predicted"/>
<dbReference type="InterPro" id="IPR014962">
    <property type="entry name" value="YolD"/>
</dbReference>